<reference evidence="3 4" key="1">
    <citation type="journal article" date="2016" name="Sci. Rep.">
        <title>Metabolic traits of an uncultured archaeal lineage -MSBL1- from brine pools of the Red Sea.</title>
        <authorList>
            <person name="Mwirichia R."/>
            <person name="Alam I."/>
            <person name="Rashid M."/>
            <person name="Vinu M."/>
            <person name="Ba-Alawi W."/>
            <person name="Anthony Kamau A."/>
            <person name="Kamanda Ngugi D."/>
            <person name="Goker M."/>
            <person name="Klenk H.P."/>
            <person name="Bajic V."/>
            <person name="Stingl U."/>
        </authorList>
    </citation>
    <scope>NUCLEOTIDE SEQUENCE [LARGE SCALE GENOMIC DNA]</scope>
    <source>
        <strain evidence="3">SCGC-AAA259E19</strain>
    </source>
</reference>
<feature type="domain" description="EamA" evidence="2">
    <location>
        <begin position="3"/>
        <end position="71"/>
    </location>
</feature>
<keyword evidence="4" id="KW-1185">Reference proteome</keyword>
<dbReference type="InterPro" id="IPR037185">
    <property type="entry name" value="EmrE-like"/>
</dbReference>
<dbReference type="SUPFAM" id="SSF103481">
    <property type="entry name" value="Multidrug resistance efflux transporter EmrE"/>
    <property type="match status" value="1"/>
</dbReference>
<keyword evidence="1" id="KW-0472">Membrane</keyword>
<dbReference type="InterPro" id="IPR000620">
    <property type="entry name" value="EamA_dom"/>
</dbReference>
<keyword evidence="1" id="KW-1133">Transmembrane helix</keyword>
<dbReference type="Pfam" id="PF00892">
    <property type="entry name" value="EamA"/>
    <property type="match status" value="1"/>
</dbReference>
<dbReference type="Proteomes" id="UP000070284">
    <property type="component" value="Unassembled WGS sequence"/>
</dbReference>
<evidence type="ECO:0000259" key="2">
    <source>
        <dbReference type="Pfam" id="PF00892"/>
    </source>
</evidence>
<feature type="transmembrane region" description="Helical" evidence="1">
    <location>
        <begin position="6"/>
        <end position="22"/>
    </location>
</feature>
<dbReference type="GO" id="GO:0016020">
    <property type="term" value="C:membrane"/>
    <property type="evidence" value="ECO:0007669"/>
    <property type="project" value="InterPro"/>
</dbReference>
<proteinExistence type="predicted"/>
<organism evidence="3 4">
    <name type="scientific">candidate division MSBL1 archaeon SCGC-AAA259E19</name>
    <dbReference type="NCBI Taxonomy" id="1698264"/>
    <lineage>
        <taxon>Archaea</taxon>
        <taxon>Methanobacteriati</taxon>
        <taxon>Methanobacteriota</taxon>
        <taxon>candidate division MSBL1</taxon>
    </lineage>
</organism>
<sequence>MAFVSGFLSYYVALSLFIYGLDQGATHKVWPVGNTSPLWATVSAILILGERANIFVLLSAGVVVVGIFFLSGREKKNGNVDRNGGIPFAFLAALIWGVLIVSNKYCLNLGMSPFSYLTTQI</sequence>
<keyword evidence="1" id="KW-0812">Transmembrane</keyword>
<name>A0A133UGY4_9EURY</name>
<dbReference type="EMBL" id="LHXO01000108">
    <property type="protein sequence ID" value="KXA93492.1"/>
    <property type="molecule type" value="Genomic_DNA"/>
</dbReference>
<gene>
    <name evidence="3" type="ORF">AKJ65_06270</name>
</gene>
<feature type="transmembrane region" description="Helical" evidence="1">
    <location>
        <begin position="84"/>
        <end position="102"/>
    </location>
</feature>
<evidence type="ECO:0000313" key="3">
    <source>
        <dbReference type="EMBL" id="KXA93492.1"/>
    </source>
</evidence>
<evidence type="ECO:0000313" key="4">
    <source>
        <dbReference type="Proteomes" id="UP000070284"/>
    </source>
</evidence>
<comment type="caution">
    <text evidence="3">The sequence shown here is derived from an EMBL/GenBank/DDBJ whole genome shotgun (WGS) entry which is preliminary data.</text>
</comment>
<evidence type="ECO:0000256" key="1">
    <source>
        <dbReference type="SAM" id="Phobius"/>
    </source>
</evidence>
<dbReference type="AlphaFoldDB" id="A0A133UGY4"/>
<feature type="transmembrane region" description="Helical" evidence="1">
    <location>
        <begin position="54"/>
        <end position="72"/>
    </location>
</feature>
<accession>A0A133UGY4</accession>
<protein>
    <recommendedName>
        <fullName evidence="2">EamA domain-containing protein</fullName>
    </recommendedName>
</protein>